<evidence type="ECO:0000259" key="13">
    <source>
        <dbReference type="SMART" id="SM00836"/>
    </source>
</evidence>
<evidence type="ECO:0000256" key="5">
    <source>
        <dbReference type="ARBA" id="ARBA00022598"/>
    </source>
</evidence>
<evidence type="ECO:0000256" key="1">
    <source>
        <dbReference type="ARBA" id="ARBA00005594"/>
    </source>
</evidence>
<dbReference type="Gene3D" id="3.30.1360.70">
    <property type="entry name" value="Arginyl tRNA synthetase N-terminal domain"/>
    <property type="match status" value="1"/>
</dbReference>
<accession>A0A5C0UD30</accession>
<dbReference type="InterPro" id="IPR009080">
    <property type="entry name" value="tRNAsynth_Ia_anticodon-bd"/>
</dbReference>
<sequence>MDFMQLESDLIVELGQKTHTKDIFFTSNNNHADLSTNALFILSKHMKKSPKDIFEQIKTKINNKYIKDITMSKNGFLNFHLHDNFLHDGLKNIIDDKNTFEKNNIKVNVEFVSANPTGPLHYGNARSVYGDSLANILRFAGYNTTKEYYVNDAGNQINILADSVFSEYLKLQNLPSLELEEQYKGSYISDIAQEIYKNDSEKWDKNNYKEHFKSFSMKYIIEIIKEDLLSVGIKHDEWVFESDIICKVSEAFEILRNKDLIYEGKLGTIHSKKGEESHQTLTLFRSSKFEDSEDRALTKPDGSNTYFANDIGYFYDKIKRDFKWMIVVLGADHDGYIKRLQNAVLNLADDIKLDIKTCQVVLFKQNGENIKISKRSGNALGLREAVEGIGKDMFRFLMLSKSLDTHYTVNTDQIVELSMENPFYYLQYAHARIHSMFNAHNKELDFNFSLDSLTESMCSLLKILLDFRKCIKSITRTLEVHKMTHYLTSIAEKFHSIWNEGKMDPEKRWILQQNEKYTNDRMVLAHSVKKTITQAMNLLGIKPYDSL</sequence>
<evidence type="ECO:0000313" key="15">
    <source>
        <dbReference type="EMBL" id="QEK37878.1"/>
    </source>
</evidence>
<evidence type="ECO:0000256" key="3">
    <source>
        <dbReference type="ARBA" id="ARBA00020262"/>
    </source>
</evidence>
<evidence type="ECO:0000256" key="6">
    <source>
        <dbReference type="ARBA" id="ARBA00022741"/>
    </source>
</evidence>
<protein>
    <recommendedName>
        <fullName evidence="3 11">Arginine--tRNA ligase</fullName>
        <ecNumber evidence="2 11">6.1.1.19</ecNumber>
    </recommendedName>
</protein>
<dbReference type="Pfam" id="PF00750">
    <property type="entry name" value="tRNA-synt_1d"/>
    <property type="match status" value="1"/>
</dbReference>
<dbReference type="InterPro" id="IPR035684">
    <property type="entry name" value="ArgRS_core"/>
</dbReference>
<gene>
    <name evidence="15" type="ORF">FZC35_00565</name>
</gene>
<proteinExistence type="inferred from homology"/>
<dbReference type="SUPFAM" id="SSF47323">
    <property type="entry name" value="Anticodon-binding domain of a subclass of class I aminoacyl-tRNA synthetases"/>
    <property type="match status" value="1"/>
</dbReference>
<dbReference type="AlphaFoldDB" id="A0A5C0UD30"/>
<evidence type="ECO:0000259" key="14">
    <source>
        <dbReference type="SMART" id="SM01016"/>
    </source>
</evidence>
<dbReference type="SMART" id="SM01016">
    <property type="entry name" value="Arg_tRNA_synt_N"/>
    <property type="match status" value="1"/>
</dbReference>
<reference evidence="15 16" key="1">
    <citation type="submission" date="2019-08" db="EMBL/GenBank/DDBJ databases">
        <title>Highly reduced genomes of protist endosymbionts show evolutionary convergence.</title>
        <authorList>
            <person name="George E."/>
            <person name="Husnik F."/>
            <person name="Tashyreva D."/>
            <person name="Prokopchuk G."/>
            <person name="Horak A."/>
            <person name="Kwong W.K."/>
            <person name="Lukes J."/>
            <person name="Keeling P.J."/>
        </authorList>
    </citation>
    <scope>NUCLEOTIDE SEQUENCE [LARGE SCALE GENOMIC DNA]</scope>
    <source>
        <strain evidence="15">1605</strain>
    </source>
</reference>
<dbReference type="GO" id="GO:0004814">
    <property type="term" value="F:arginine-tRNA ligase activity"/>
    <property type="evidence" value="ECO:0007669"/>
    <property type="project" value="UniProtKB-UniRule"/>
</dbReference>
<comment type="similarity">
    <text evidence="1 12">Belongs to the class-I aminoacyl-tRNA synthetase family.</text>
</comment>
<evidence type="ECO:0000256" key="12">
    <source>
        <dbReference type="RuleBase" id="RU363038"/>
    </source>
</evidence>
<dbReference type="GO" id="GO:0005737">
    <property type="term" value="C:cytoplasm"/>
    <property type="evidence" value="ECO:0007669"/>
    <property type="project" value="UniProtKB-UniRule"/>
</dbReference>
<evidence type="ECO:0000256" key="10">
    <source>
        <dbReference type="ARBA" id="ARBA00049339"/>
    </source>
</evidence>
<dbReference type="InterPro" id="IPR036695">
    <property type="entry name" value="Arg-tRNA-synth_N_sf"/>
</dbReference>
<feature type="domain" description="DALR anticodon binding" evidence="13">
    <location>
        <begin position="426"/>
        <end position="547"/>
    </location>
</feature>
<dbReference type="EC" id="6.1.1.19" evidence="2 11"/>
<dbReference type="InterPro" id="IPR005148">
    <property type="entry name" value="Arg-tRNA-synth_N"/>
</dbReference>
<dbReference type="InterPro" id="IPR008909">
    <property type="entry name" value="DALR_anticod-bd"/>
</dbReference>
<evidence type="ECO:0000313" key="16">
    <source>
        <dbReference type="Proteomes" id="UP000325155"/>
    </source>
</evidence>
<keyword evidence="7 12" id="KW-0067">ATP-binding</keyword>
<dbReference type="Pfam" id="PF03485">
    <property type="entry name" value="Arg_tRNA_synt_N"/>
    <property type="match status" value="1"/>
</dbReference>
<evidence type="ECO:0000256" key="2">
    <source>
        <dbReference type="ARBA" id="ARBA00012837"/>
    </source>
</evidence>
<dbReference type="PANTHER" id="PTHR11956:SF5">
    <property type="entry name" value="ARGININE--TRNA LIGASE, CYTOPLASMIC"/>
    <property type="match status" value="1"/>
</dbReference>
<keyword evidence="9 12" id="KW-0030">Aminoacyl-tRNA synthetase</keyword>
<dbReference type="SUPFAM" id="SSF52374">
    <property type="entry name" value="Nucleotidylyl transferase"/>
    <property type="match status" value="1"/>
</dbReference>
<dbReference type="SMART" id="SM00836">
    <property type="entry name" value="DALR_1"/>
    <property type="match status" value="1"/>
</dbReference>
<dbReference type="Pfam" id="PF05746">
    <property type="entry name" value="DALR_1"/>
    <property type="match status" value="1"/>
</dbReference>
<dbReference type="GO" id="GO:0006420">
    <property type="term" value="P:arginyl-tRNA aminoacylation"/>
    <property type="evidence" value="ECO:0007669"/>
    <property type="project" value="UniProtKB-UniRule"/>
</dbReference>
<keyword evidence="16" id="KW-1185">Reference proteome</keyword>
<keyword evidence="5 12" id="KW-0436">Ligase</keyword>
<evidence type="ECO:0000256" key="11">
    <source>
        <dbReference type="NCBIfam" id="TIGR00456"/>
    </source>
</evidence>
<evidence type="ECO:0000256" key="7">
    <source>
        <dbReference type="ARBA" id="ARBA00022840"/>
    </source>
</evidence>
<dbReference type="Proteomes" id="UP000325155">
    <property type="component" value="Chromosome"/>
</dbReference>
<feature type="domain" description="Arginyl tRNA synthetase N-terminal" evidence="14">
    <location>
        <begin position="4"/>
        <end position="81"/>
    </location>
</feature>
<evidence type="ECO:0000256" key="8">
    <source>
        <dbReference type="ARBA" id="ARBA00022917"/>
    </source>
</evidence>
<dbReference type="PROSITE" id="PS00178">
    <property type="entry name" value="AA_TRNA_LIGASE_I"/>
    <property type="match status" value="1"/>
</dbReference>
<dbReference type="Gene3D" id="3.40.50.620">
    <property type="entry name" value="HUPs"/>
    <property type="match status" value="1"/>
</dbReference>
<organism evidence="15 16">
    <name type="scientific">Candidatus Cytomitobacter indipagum</name>
    <dbReference type="NCBI Taxonomy" id="2601575"/>
    <lineage>
        <taxon>Bacteria</taxon>
        <taxon>Pseudomonadati</taxon>
        <taxon>Pseudomonadota</taxon>
        <taxon>Alphaproteobacteria</taxon>
        <taxon>Holosporales</taxon>
        <taxon>Holosporaceae</taxon>
        <taxon>Candidatus Cytomitobacter</taxon>
    </lineage>
</organism>
<name>A0A5C0UD30_9PROT</name>
<dbReference type="InterPro" id="IPR014729">
    <property type="entry name" value="Rossmann-like_a/b/a_fold"/>
</dbReference>
<dbReference type="PRINTS" id="PR01038">
    <property type="entry name" value="TRNASYNTHARG"/>
</dbReference>
<evidence type="ECO:0000256" key="4">
    <source>
        <dbReference type="ARBA" id="ARBA00022490"/>
    </source>
</evidence>
<dbReference type="KEGG" id="cip:FZC35_00565"/>
<dbReference type="InterPro" id="IPR001412">
    <property type="entry name" value="aa-tRNA-synth_I_CS"/>
</dbReference>
<keyword evidence="4" id="KW-0963">Cytoplasm</keyword>
<dbReference type="InterPro" id="IPR001278">
    <property type="entry name" value="Arg-tRNA-ligase"/>
</dbReference>
<keyword evidence="6 12" id="KW-0547">Nucleotide-binding</keyword>
<comment type="catalytic activity">
    <reaction evidence="10">
        <text>tRNA(Arg) + L-arginine + ATP = L-arginyl-tRNA(Arg) + AMP + diphosphate</text>
        <dbReference type="Rhea" id="RHEA:20301"/>
        <dbReference type="Rhea" id="RHEA-COMP:9658"/>
        <dbReference type="Rhea" id="RHEA-COMP:9673"/>
        <dbReference type="ChEBI" id="CHEBI:30616"/>
        <dbReference type="ChEBI" id="CHEBI:32682"/>
        <dbReference type="ChEBI" id="CHEBI:33019"/>
        <dbReference type="ChEBI" id="CHEBI:78442"/>
        <dbReference type="ChEBI" id="CHEBI:78513"/>
        <dbReference type="ChEBI" id="CHEBI:456215"/>
        <dbReference type="EC" id="6.1.1.19"/>
    </reaction>
</comment>
<dbReference type="OrthoDB" id="9803211at2"/>
<dbReference type="SUPFAM" id="SSF55190">
    <property type="entry name" value="Arginyl-tRNA synthetase (ArgRS), N-terminal 'additional' domain"/>
    <property type="match status" value="1"/>
</dbReference>
<dbReference type="Gene3D" id="1.10.730.10">
    <property type="entry name" value="Isoleucyl-tRNA Synthetase, Domain 1"/>
    <property type="match status" value="1"/>
</dbReference>
<dbReference type="GO" id="GO:0005524">
    <property type="term" value="F:ATP binding"/>
    <property type="evidence" value="ECO:0007669"/>
    <property type="project" value="UniProtKB-KW"/>
</dbReference>
<dbReference type="NCBIfam" id="TIGR00456">
    <property type="entry name" value="argS"/>
    <property type="match status" value="1"/>
</dbReference>
<keyword evidence="8 12" id="KW-0648">Protein biosynthesis</keyword>
<dbReference type="EMBL" id="CP043315">
    <property type="protein sequence ID" value="QEK37878.1"/>
    <property type="molecule type" value="Genomic_DNA"/>
</dbReference>
<dbReference type="PANTHER" id="PTHR11956">
    <property type="entry name" value="ARGINYL-TRNA SYNTHETASE"/>
    <property type="match status" value="1"/>
</dbReference>
<evidence type="ECO:0000256" key="9">
    <source>
        <dbReference type="ARBA" id="ARBA00023146"/>
    </source>
</evidence>